<evidence type="ECO:0000256" key="1">
    <source>
        <dbReference type="SAM" id="SignalP"/>
    </source>
</evidence>
<evidence type="ECO:0000313" key="2">
    <source>
        <dbReference type="EMBL" id="MBB6107378.1"/>
    </source>
</evidence>
<keyword evidence="4" id="KW-1185">Reference proteome</keyword>
<protein>
    <recommendedName>
        <fullName evidence="6">Lipoprotein</fullName>
    </recommendedName>
</protein>
<accession>A0A1N6Q1R7</accession>
<gene>
    <name evidence="3" type="ORF">HDF22_000402</name>
    <name evidence="2" type="ORF">HDF23_000108</name>
</gene>
<organism evidence="3 5">
    <name type="scientific">Mucilaginibacter lappiensis</name>
    <dbReference type="NCBI Taxonomy" id="354630"/>
    <lineage>
        <taxon>Bacteria</taxon>
        <taxon>Pseudomonadati</taxon>
        <taxon>Bacteroidota</taxon>
        <taxon>Sphingobacteriia</taxon>
        <taxon>Sphingobacteriales</taxon>
        <taxon>Sphingobacteriaceae</taxon>
        <taxon>Mucilaginibacter</taxon>
    </lineage>
</organism>
<dbReference type="EMBL" id="JACHCB010000001">
    <property type="protein sequence ID" value="MBB6107378.1"/>
    <property type="molecule type" value="Genomic_DNA"/>
</dbReference>
<dbReference type="EMBL" id="JACHCA010000001">
    <property type="protein sequence ID" value="MBB6126301.1"/>
    <property type="molecule type" value="Genomic_DNA"/>
</dbReference>
<dbReference type="OrthoDB" id="794867at2"/>
<name>A0A1N6Q1R7_9SPHI</name>
<reference evidence="4 5" key="1">
    <citation type="submission" date="2020-08" db="EMBL/GenBank/DDBJ databases">
        <title>Genomic Encyclopedia of Type Strains, Phase IV (KMG-V): Genome sequencing to study the core and pangenomes of soil and plant-associated prokaryotes.</title>
        <authorList>
            <person name="Whitman W."/>
        </authorList>
    </citation>
    <scope>NUCLEOTIDE SEQUENCE [LARGE SCALE GENOMIC DNA]</scope>
    <source>
        <strain evidence="2 4">ANJLi2</strain>
        <strain evidence="3 5">MP601</strain>
    </source>
</reference>
<evidence type="ECO:0000313" key="4">
    <source>
        <dbReference type="Proteomes" id="UP000541583"/>
    </source>
</evidence>
<evidence type="ECO:0000313" key="5">
    <source>
        <dbReference type="Proteomes" id="UP000548326"/>
    </source>
</evidence>
<dbReference type="Proteomes" id="UP000541583">
    <property type="component" value="Unassembled WGS sequence"/>
</dbReference>
<dbReference type="STRING" id="354630.SAMN05421821_101698"/>
<dbReference type="PROSITE" id="PS51257">
    <property type="entry name" value="PROKAR_LIPOPROTEIN"/>
    <property type="match status" value="1"/>
</dbReference>
<dbReference type="Proteomes" id="UP000548326">
    <property type="component" value="Unassembled WGS sequence"/>
</dbReference>
<feature type="signal peptide" evidence="1">
    <location>
        <begin position="1"/>
        <end position="25"/>
    </location>
</feature>
<sequence length="145" mass="16468">MKITRFYLALLLPLCLLLSCSPTISTFDQTAYAQATSLKVDVLDLMDKATENYTTHESEVKALQLNLDKAIEYDKHRPNNQITTQMWTLLNDPDGHLFGGFLVKWKKEGKCNSAYIVDKKKQIGNSFDQIAELESKKIKPAQVTQ</sequence>
<keyword evidence="1" id="KW-0732">Signal</keyword>
<dbReference type="RefSeq" id="WP_076370378.1">
    <property type="nucleotide sequence ID" value="NZ_FTMG01000001.1"/>
</dbReference>
<evidence type="ECO:0000313" key="3">
    <source>
        <dbReference type="EMBL" id="MBB6126301.1"/>
    </source>
</evidence>
<proteinExistence type="predicted"/>
<dbReference type="AlphaFoldDB" id="A0A1N6Q1R7"/>
<comment type="caution">
    <text evidence="3">The sequence shown here is derived from an EMBL/GenBank/DDBJ whole genome shotgun (WGS) entry which is preliminary data.</text>
</comment>
<evidence type="ECO:0008006" key="6">
    <source>
        <dbReference type="Google" id="ProtNLM"/>
    </source>
</evidence>
<feature type="chain" id="PRO_5044563054" description="Lipoprotein" evidence="1">
    <location>
        <begin position="26"/>
        <end position="145"/>
    </location>
</feature>